<dbReference type="AlphaFoldDB" id="A0A9P3PEE2"/>
<accession>A0A9P3PEE2</accession>
<feature type="compositionally biased region" description="Low complexity" evidence="1">
    <location>
        <begin position="85"/>
        <end position="96"/>
    </location>
</feature>
<gene>
    <name evidence="2" type="ORF">LshimejAT787_0109380</name>
</gene>
<keyword evidence="3" id="KW-1185">Reference proteome</keyword>
<feature type="region of interest" description="Disordered" evidence="1">
    <location>
        <begin position="66"/>
        <end position="159"/>
    </location>
</feature>
<dbReference type="Proteomes" id="UP001063166">
    <property type="component" value="Unassembled WGS sequence"/>
</dbReference>
<comment type="caution">
    <text evidence="2">The sequence shown here is derived from an EMBL/GenBank/DDBJ whole genome shotgun (WGS) entry which is preliminary data.</text>
</comment>
<evidence type="ECO:0000313" key="2">
    <source>
        <dbReference type="EMBL" id="GLB34054.1"/>
    </source>
</evidence>
<name>A0A9P3PEE2_LYOSH</name>
<evidence type="ECO:0000313" key="3">
    <source>
        <dbReference type="Proteomes" id="UP001063166"/>
    </source>
</evidence>
<protein>
    <submittedName>
        <fullName evidence="2">Uncharacterized protein</fullName>
    </submittedName>
</protein>
<proteinExistence type="predicted"/>
<sequence length="159" mass="17654">MEQQRSTCPPYRGNIRFYGSAFNMTYGDRDIVGRAQNITRIGYFTAVFGIHMIPVDLRILATTATVKRSAQRIHHSEAAGGNPTSRSRSASQSVRSTPGAQRHNPSLSHGRDLSQPRTVHRSARSSSARTAFDSDIQKWSRTHAPRKPSIVLLAPLSKR</sequence>
<dbReference type="EMBL" id="BRPK01000001">
    <property type="protein sequence ID" value="GLB34054.1"/>
    <property type="molecule type" value="Genomic_DNA"/>
</dbReference>
<evidence type="ECO:0000256" key="1">
    <source>
        <dbReference type="SAM" id="MobiDB-lite"/>
    </source>
</evidence>
<organism evidence="2 3">
    <name type="scientific">Lyophyllum shimeji</name>
    <name type="common">Hon-shimeji</name>
    <name type="synonym">Tricholoma shimeji</name>
    <dbReference type="NCBI Taxonomy" id="47721"/>
    <lineage>
        <taxon>Eukaryota</taxon>
        <taxon>Fungi</taxon>
        <taxon>Dikarya</taxon>
        <taxon>Basidiomycota</taxon>
        <taxon>Agaricomycotina</taxon>
        <taxon>Agaricomycetes</taxon>
        <taxon>Agaricomycetidae</taxon>
        <taxon>Agaricales</taxon>
        <taxon>Tricholomatineae</taxon>
        <taxon>Lyophyllaceae</taxon>
        <taxon>Lyophyllum</taxon>
    </lineage>
</organism>
<reference evidence="2" key="1">
    <citation type="submission" date="2022-07" db="EMBL/GenBank/DDBJ databases">
        <title>The genome of Lyophyllum shimeji provides insight into the initial evolution of ectomycorrhizal fungal genome.</title>
        <authorList>
            <person name="Kobayashi Y."/>
            <person name="Shibata T."/>
            <person name="Hirakawa H."/>
            <person name="Shigenobu S."/>
            <person name="Nishiyama T."/>
            <person name="Yamada A."/>
            <person name="Hasebe M."/>
            <person name="Kawaguchi M."/>
        </authorList>
    </citation>
    <scope>NUCLEOTIDE SEQUENCE</scope>
    <source>
        <strain evidence="2">AT787</strain>
    </source>
</reference>